<organism evidence="3 4">
    <name type="scientific">Seminavis robusta</name>
    <dbReference type="NCBI Taxonomy" id="568900"/>
    <lineage>
        <taxon>Eukaryota</taxon>
        <taxon>Sar</taxon>
        <taxon>Stramenopiles</taxon>
        <taxon>Ochrophyta</taxon>
        <taxon>Bacillariophyta</taxon>
        <taxon>Bacillariophyceae</taxon>
        <taxon>Bacillariophycidae</taxon>
        <taxon>Naviculales</taxon>
        <taxon>Naviculaceae</taxon>
        <taxon>Seminavis</taxon>
    </lineage>
</organism>
<accession>A0A9N8DE40</accession>
<reference evidence="3" key="1">
    <citation type="submission" date="2020-06" db="EMBL/GenBank/DDBJ databases">
        <authorList>
            <consortium name="Plant Systems Biology data submission"/>
        </authorList>
    </citation>
    <scope>NUCLEOTIDE SEQUENCE</scope>
    <source>
        <strain evidence="3">D6</strain>
    </source>
</reference>
<evidence type="ECO:0000256" key="2">
    <source>
        <dbReference type="SAM" id="MobiDB-lite"/>
    </source>
</evidence>
<feature type="region of interest" description="Disordered" evidence="2">
    <location>
        <begin position="988"/>
        <end position="1011"/>
    </location>
</feature>
<dbReference type="AlphaFoldDB" id="A0A9N8DE40"/>
<feature type="region of interest" description="Disordered" evidence="2">
    <location>
        <begin position="662"/>
        <end position="681"/>
    </location>
</feature>
<keyword evidence="4" id="KW-1185">Reference proteome</keyword>
<keyword evidence="1" id="KW-0175">Coiled coil</keyword>
<evidence type="ECO:0000313" key="4">
    <source>
        <dbReference type="Proteomes" id="UP001153069"/>
    </source>
</evidence>
<dbReference type="EMBL" id="CAICTM010000051">
    <property type="protein sequence ID" value="CAB9499049.1"/>
    <property type="molecule type" value="Genomic_DNA"/>
</dbReference>
<protein>
    <submittedName>
        <fullName evidence="3">Uncharacterized protein</fullName>
    </submittedName>
</protein>
<sequence>MRTQRPVGLEASSAASQEEDPVLGPKVVSAWKNVDEVMSRNDQEALSVLHELRESLQRLESVVDAKQHQEKQPVVAVTHAVVTALDTMDAQQVQTNPQALKTLQVLSRSVKAVVTQKKTPQVLPVVEEQQQEDPQVQALIRQLATNEAQEFQQRESRIQAAKENANHVTMAAKWDQQQQHVMPPKKQTTPKQMVVDATTSRVAAQELTKFAQTQARLGTAMEELAFWAQQAKLDLQQASPIVPTAEELESTTPESSSLPTMPHDPAADALVAQLASLEATQHATKQARIQHALEDANHVTMAAKWDMQQQHPAVPRKTELPLLQPDEEAAHLVAQLAAMEAAELAARDALVDKAKLASQHMMMQDKISMQQQSVVPEKKEPTVPTILIPRYGNVIHNKKKLEEDTKLEEEDNDELEYKQDLLESVVEASETILEEKEVPQVVAAATTDDETEALVTQLASMEAKDYAIQQSRIEKAKEDSNFVTMQAKLDQQQKETPAAKQAIPTMQQQQQDEATRLLVAQLAAKDALEHHEKQARIEYAKDLSEFVTMTAKLDQQQQQPVEEDDSAALVEQLAALERAEMNAKEEHIRLAKERGGEVVPIKVMWDEDKDDDNKVEEEEDDSAALVAQLAALERFEFEAKEERIRQAKEQGGEVVPVKVMWEEDDETVDDSSDDKNKVEEEDDSAALVAQLAAMEKAEFEAREEYIRLAKEQEGEVVPVNVDDEEIVDDSAALVAQLAAMEKAEFEAREEYIRLAKEQEGEVVPVNVDDEEIVDDSAALVAQLAAMEKAEFEAREEYIRLAKEQGGEVVPVNVVIQEDDIVEKRLSTIDIDAEVHTFLVNLLDEETADLVTTLAAQQEQAEMAATKEVMEATQEASEAAAREVELYEQAIQDIQSNSTFLDTISSIKIDDNNLDDEDGDNVMVDEVIVDDSDELLLQEIREMAAVEDEISEDEIKATEKAPSKEPPAFFFASKKKKMEVKTAEIIQGPIENEIEEEPVMEKSPGQELAAKEHDEVQLELTELFEDVSFGFKEVKSSLAKLLSRGNSTTGGEESDDQWDGFTP</sequence>
<feature type="coiled-coil region" evidence="1">
    <location>
        <begin position="854"/>
        <end position="896"/>
    </location>
</feature>
<feature type="region of interest" description="Disordered" evidence="2">
    <location>
        <begin position="1041"/>
        <end position="1062"/>
    </location>
</feature>
<feature type="compositionally biased region" description="Acidic residues" evidence="2">
    <location>
        <begin position="662"/>
        <end position="672"/>
    </location>
</feature>
<dbReference type="Proteomes" id="UP001153069">
    <property type="component" value="Unassembled WGS sequence"/>
</dbReference>
<evidence type="ECO:0000313" key="3">
    <source>
        <dbReference type="EMBL" id="CAB9499049.1"/>
    </source>
</evidence>
<name>A0A9N8DE40_9STRA</name>
<feature type="region of interest" description="Disordered" evidence="2">
    <location>
        <begin position="1"/>
        <end position="22"/>
    </location>
</feature>
<proteinExistence type="predicted"/>
<comment type="caution">
    <text evidence="3">The sequence shown here is derived from an EMBL/GenBank/DDBJ whole genome shotgun (WGS) entry which is preliminary data.</text>
</comment>
<feature type="coiled-coil region" evidence="1">
    <location>
        <begin position="566"/>
        <end position="593"/>
    </location>
</feature>
<feature type="compositionally biased region" description="Acidic residues" evidence="2">
    <location>
        <begin position="1051"/>
        <end position="1062"/>
    </location>
</feature>
<evidence type="ECO:0000256" key="1">
    <source>
        <dbReference type="SAM" id="Coils"/>
    </source>
</evidence>
<gene>
    <name evidence="3" type="ORF">SEMRO_52_G031110.1</name>
</gene>